<dbReference type="PROSITE" id="PS00136">
    <property type="entry name" value="SUBTILASE_ASP"/>
    <property type="match status" value="1"/>
</dbReference>
<evidence type="ECO:0000256" key="6">
    <source>
        <dbReference type="PIRSR" id="PIRSR615500-1"/>
    </source>
</evidence>
<evidence type="ECO:0000259" key="11">
    <source>
        <dbReference type="Pfam" id="PF00082"/>
    </source>
</evidence>
<dbReference type="InterPro" id="IPR003137">
    <property type="entry name" value="PA_domain"/>
</dbReference>
<dbReference type="Gene3D" id="2.60.40.2310">
    <property type="match status" value="1"/>
</dbReference>
<name>A0A4S8Q6K0_9ACTN</name>
<dbReference type="InterPro" id="IPR022398">
    <property type="entry name" value="Peptidase_S8_His-AS"/>
</dbReference>
<dbReference type="Pfam" id="PF00082">
    <property type="entry name" value="Peptidase_S8"/>
    <property type="match status" value="1"/>
</dbReference>
<dbReference type="Pfam" id="PF02225">
    <property type="entry name" value="PA"/>
    <property type="match status" value="1"/>
</dbReference>
<evidence type="ECO:0000313" key="15">
    <source>
        <dbReference type="EMBL" id="THV39818.1"/>
    </source>
</evidence>
<dbReference type="InterPro" id="IPR015500">
    <property type="entry name" value="Peptidase_S8_subtilisin-rel"/>
</dbReference>
<dbReference type="PROSITE" id="PS51892">
    <property type="entry name" value="SUBTILASE"/>
    <property type="match status" value="1"/>
</dbReference>
<sequence length="1072" mass="111886">MTTPPTARYWVGRASRSVPAPQQRARSDQIHSDSARSPPLEHSPLKGRLPVEPSRPPRTADRRRRRAAALVATSTAMAIAAVAVPAQAQTADPAPAQSFRGGDYIVQFADDPVAVYNGGLPGLERTAPAEGEIIEQDAREVEEYREHLAGIRDSVLAEVAEAEPVAEYDTVFNGVAVTLSAAEATELAADERVAGVFPNTVQTLELDTSPDFLGLSGSEGSWETEFGGREHAGEGTVVAVVDDGFWPEHPSFAALPEPRPDQDVIDAKWSGECVEGEDEDPANNVTCNNKVIGARWYDTTDWGAGFDGPRSPRSDWSHGTHVGSTAAGTETDLVQDGESRGTISGLAPASRLAFYKACWGSPFDGGGCPTSDTVAAFEDAVNDGVDVINFSVGGSRETVNDPMSIAMFNAAAAGVFVAASAGNSGASDEGNVAHPAPWVTTVAASTHGRAVEGSLSLGDGQSFPFGTIGGWASQDKEFDLVMAEAVALDGADPEDARRCLAGTLDEAAAAGRAVACARGGGAYFHEKGREVLDAGGEAMILYNEDPEVDDLRADPAENPILAAHIDVEAGDALEEYASGGDEATVTLHPLESVEHPAPEMASFSSVGPTGVPGGNILKPDLSAPGVQILAGYTPDALAGDEDFGIMSGTSMSSPHVAGLAALLKAANPDWSTMAVKSALMTTAYQTDTEGSPIQRGGEDATPFDFGAGHADGRSMFDPGLVYDSGAEDWVAYGCAVGQFQELDGGETCASSEAELGVVEASDLNYPSITVDGVPGSQTVTRTVTNVGDEYADYVPNIEAPAGFEVSVDRQSLGIDPGKSETFTVTVTRTDAAAGEWSFGALTWSDQHGHEVRSPITVRAVDVVAPHEVLGSGSEGAVEIDLRTGFEGTLDIAASGPIASQVEQFDLASAGETDFPVDDPSEGEATASFELAVPADGAMGRVAVVGEEYEEGTDLDLIVYEQLDDGTLELADAPFEEGSDEQIDLEPGRTYQVFVHAWDAPTERVDATVHTWVLPGDAEPGLHVDPESIEADLAGEHTVTASWSGLDAEGRYLAALRYFAGERPAGRTVVVLN</sequence>
<reference evidence="15 16" key="2">
    <citation type="submission" date="2019-05" db="EMBL/GenBank/DDBJ databases">
        <title>Glycomyces buryatensis sp. nov.</title>
        <authorList>
            <person name="Nikitina E."/>
        </authorList>
    </citation>
    <scope>NUCLEOTIDE SEQUENCE [LARGE SCALE GENOMIC DNA]</scope>
    <source>
        <strain evidence="15 16">18</strain>
    </source>
</reference>
<dbReference type="CDD" id="cd02120">
    <property type="entry name" value="PA_subtilisin_like"/>
    <property type="match status" value="1"/>
</dbReference>
<feature type="domain" description="Subtilisin-like protease fibronectin type-III" evidence="14">
    <location>
        <begin position="762"/>
        <end position="857"/>
    </location>
</feature>
<evidence type="ECO:0000256" key="4">
    <source>
        <dbReference type="ARBA" id="ARBA00022801"/>
    </source>
</evidence>
<dbReference type="Pfam" id="PF17766">
    <property type="entry name" value="fn3_6"/>
    <property type="match status" value="1"/>
</dbReference>
<accession>A0A4S8Q6K0</accession>
<evidence type="ECO:0000259" key="14">
    <source>
        <dbReference type="Pfam" id="PF17766"/>
    </source>
</evidence>
<dbReference type="InterPro" id="IPR037045">
    <property type="entry name" value="S8pro/Inhibitor_I9_sf"/>
</dbReference>
<dbReference type="InterPro" id="IPR010259">
    <property type="entry name" value="S8pro/Inhibitor_I9"/>
</dbReference>
<feature type="transmembrane region" description="Helical" evidence="10">
    <location>
        <begin position="67"/>
        <end position="88"/>
    </location>
</feature>
<feature type="region of interest" description="Disordered" evidence="9">
    <location>
        <begin position="309"/>
        <end position="328"/>
    </location>
</feature>
<keyword evidence="10" id="KW-0812">Transmembrane</keyword>
<dbReference type="InterPro" id="IPR023827">
    <property type="entry name" value="Peptidase_S8_Asp-AS"/>
</dbReference>
<evidence type="ECO:0008006" key="17">
    <source>
        <dbReference type="Google" id="ProtNLM"/>
    </source>
</evidence>
<dbReference type="Gene3D" id="3.30.70.80">
    <property type="entry name" value="Peptidase S8 propeptide/proteinase inhibitor I9"/>
    <property type="match status" value="1"/>
</dbReference>
<dbReference type="PROSITE" id="PS00137">
    <property type="entry name" value="SUBTILASE_HIS"/>
    <property type="match status" value="1"/>
</dbReference>
<dbReference type="PANTHER" id="PTHR10795">
    <property type="entry name" value="PROPROTEIN CONVERTASE SUBTILISIN/KEXIN"/>
    <property type="match status" value="1"/>
</dbReference>
<feature type="active site" description="Charge relay system" evidence="6 7">
    <location>
        <position position="650"/>
    </location>
</feature>
<dbReference type="InterPro" id="IPR023828">
    <property type="entry name" value="Peptidase_S8_Ser-AS"/>
</dbReference>
<evidence type="ECO:0000256" key="7">
    <source>
        <dbReference type="PROSITE-ProRule" id="PRU01240"/>
    </source>
</evidence>
<dbReference type="InterPro" id="IPR041469">
    <property type="entry name" value="Subtilisin-like_FN3"/>
</dbReference>
<dbReference type="InterPro" id="IPR000209">
    <property type="entry name" value="Peptidase_S8/S53_dom"/>
</dbReference>
<dbReference type="EMBL" id="STGY01000061">
    <property type="protein sequence ID" value="THV39818.1"/>
    <property type="molecule type" value="Genomic_DNA"/>
</dbReference>
<feature type="domain" description="Peptidase S8/S53" evidence="11">
    <location>
        <begin position="233"/>
        <end position="708"/>
    </location>
</feature>
<dbReference type="PRINTS" id="PR00723">
    <property type="entry name" value="SUBTILISIN"/>
</dbReference>
<dbReference type="GO" id="GO:0004252">
    <property type="term" value="F:serine-type endopeptidase activity"/>
    <property type="evidence" value="ECO:0007669"/>
    <property type="project" value="UniProtKB-UniRule"/>
</dbReference>
<dbReference type="Gene3D" id="3.40.50.200">
    <property type="entry name" value="Peptidase S8/S53 domain"/>
    <property type="match status" value="1"/>
</dbReference>
<proteinExistence type="inferred from homology"/>
<keyword evidence="4 7" id="KW-0378">Hydrolase</keyword>
<evidence type="ECO:0000259" key="13">
    <source>
        <dbReference type="Pfam" id="PF05922"/>
    </source>
</evidence>
<feature type="region of interest" description="Disordered" evidence="9">
    <location>
        <begin position="1"/>
        <end position="65"/>
    </location>
</feature>
<comment type="similarity">
    <text evidence="1 7 8">Belongs to the peptidase S8 family.</text>
</comment>
<keyword evidence="10" id="KW-1133">Transmembrane helix</keyword>
<evidence type="ECO:0000256" key="10">
    <source>
        <dbReference type="SAM" id="Phobius"/>
    </source>
</evidence>
<evidence type="ECO:0000256" key="1">
    <source>
        <dbReference type="ARBA" id="ARBA00011073"/>
    </source>
</evidence>
<comment type="caution">
    <text evidence="15">The sequence shown here is derived from an EMBL/GenBank/DDBJ whole genome shotgun (WGS) entry which is preliminary data.</text>
</comment>
<dbReference type="GO" id="GO:0006508">
    <property type="term" value="P:proteolysis"/>
    <property type="evidence" value="ECO:0007669"/>
    <property type="project" value="UniProtKB-KW"/>
</dbReference>
<dbReference type="Pfam" id="PF05922">
    <property type="entry name" value="Inhibitor_I9"/>
    <property type="match status" value="1"/>
</dbReference>
<evidence type="ECO:0000259" key="12">
    <source>
        <dbReference type="Pfam" id="PF02225"/>
    </source>
</evidence>
<dbReference type="AlphaFoldDB" id="A0A4S8Q6K0"/>
<gene>
    <name evidence="15" type="ORF">FAB82_16545</name>
</gene>
<keyword evidence="10" id="KW-0472">Membrane</keyword>
<dbReference type="Gene3D" id="3.50.30.30">
    <property type="match status" value="1"/>
</dbReference>
<evidence type="ECO:0000256" key="2">
    <source>
        <dbReference type="ARBA" id="ARBA00022670"/>
    </source>
</evidence>
<dbReference type="PROSITE" id="PS00138">
    <property type="entry name" value="SUBTILASE_SER"/>
    <property type="match status" value="1"/>
</dbReference>
<protein>
    <recommendedName>
        <fullName evidence="17">S8 family serine peptidase</fullName>
    </recommendedName>
</protein>
<evidence type="ECO:0000256" key="3">
    <source>
        <dbReference type="ARBA" id="ARBA00022729"/>
    </source>
</evidence>
<dbReference type="InterPro" id="IPR045051">
    <property type="entry name" value="SBT"/>
</dbReference>
<keyword evidence="16" id="KW-1185">Reference proteome</keyword>
<keyword evidence="3" id="KW-0732">Signal</keyword>
<evidence type="ECO:0000256" key="9">
    <source>
        <dbReference type="SAM" id="MobiDB-lite"/>
    </source>
</evidence>
<dbReference type="Proteomes" id="UP000308760">
    <property type="component" value="Unassembled WGS sequence"/>
</dbReference>
<evidence type="ECO:0000256" key="5">
    <source>
        <dbReference type="ARBA" id="ARBA00022825"/>
    </source>
</evidence>
<feature type="domain" description="PA" evidence="12">
    <location>
        <begin position="495"/>
        <end position="573"/>
    </location>
</feature>
<dbReference type="OrthoDB" id="614750at2"/>
<keyword evidence="2 7" id="KW-0645">Protease</keyword>
<feature type="active site" description="Charge relay system" evidence="6 7">
    <location>
        <position position="318"/>
    </location>
</feature>
<dbReference type="InterPro" id="IPR036852">
    <property type="entry name" value="Peptidase_S8/S53_dom_sf"/>
</dbReference>
<evidence type="ECO:0000256" key="8">
    <source>
        <dbReference type="RuleBase" id="RU003355"/>
    </source>
</evidence>
<reference evidence="16" key="1">
    <citation type="submission" date="2019-04" db="EMBL/GenBank/DDBJ databases">
        <title>Nocardioides xinjiangensis sp. nov.</title>
        <authorList>
            <person name="Liu S."/>
        </authorList>
    </citation>
    <scope>NUCLEOTIDE SEQUENCE [LARGE SCALE GENOMIC DNA]</scope>
    <source>
        <strain evidence="16">18</strain>
    </source>
</reference>
<feature type="active site" description="Charge relay system" evidence="6 7">
    <location>
        <position position="242"/>
    </location>
</feature>
<dbReference type="SUPFAM" id="SSF52743">
    <property type="entry name" value="Subtilisin-like"/>
    <property type="match status" value="1"/>
</dbReference>
<evidence type="ECO:0000313" key="16">
    <source>
        <dbReference type="Proteomes" id="UP000308760"/>
    </source>
</evidence>
<keyword evidence="5 7" id="KW-0720">Serine protease</keyword>
<feature type="domain" description="Inhibitor I9" evidence="13">
    <location>
        <begin position="104"/>
        <end position="203"/>
    </location>
</feature>
<organism evidence="15 16">
    <name type="scientific">Glycomyces buryatensis</name>
    <dbReference type="NCBI Taxonomy" id="2570927"/>
    <lineage>
        <taxon>Bacteria</taxon>
        <taxon>Bacillati</taxon>
        <taxon>Actinomycetota</taxon>
        <taxon>Actinomycetes</taxon>
        <taxon>Glycomycetales</taxon>
        <taxon>Glycomycetaceae</taxon>
        <taxon>Glycomyces</taxon>
    </lineage>
</organism>
<feature type="compositionally biased region" description="Basic and acidic residues" evidence="9">
    <location>
        <begin position="25"/>
        <end position="34"/>
    </location>
</feature>